<protein>
    <submittedName>
        <fullName evidence="1">Uncharacterized protein</fullName>
    </submittedName>
</protein>
<name>A0ABQ4N381_9BACL</name>
<keyword evidence="2" id="KW-1185">Reference proteome</keyword>
<accession>A0ABQ4N381</accession>
<dbReference type="Proteomes" id="UP000680304">
    <property type="component" value="Unassembled WGS sequence"/>
</dbReference>
<dbReference type="EMBL" id="BOVJ01000040">
    <property type="protein sequence ID" value="GIQ62668.1"/>
    <property type="molecule type" value="Genomic_DNA"/>
</dbReference>
<sequence length="57" mass="6931">MTYNEMLGRRSEMLKRRIRDMIVRKNKNGLNAQEGHFLQHMIKELHQNEHELEAARK</sequence>
<organism evidence="1 2">
    <name type="scientific">Paenibacillus cisolokensis</name>
    <dbReference type="NCBI Taxonomy" id="1658519"/>
    <lineage>
        <taxon>Bacteria</taxon>
        <taxon>Bacillati</taxon>
        <taxon>Bacillota</taxon>
        <taxon>Bacilli</taxon>
        <taxon>Bacillales</taxon>
        <taxon>Paenibacillaceae</taxon>
        <taxon>Paenibacillus</taxon>
    </lineage>
</organism>
<dbReference type="RefSeq" id="WP_201024059.1">
    <property type="nucleotide sequence ID" value="NZ_BOVJ01000040.1"/>
</dbReference>
<proteinExistence type="predicted"/>
<reference evidence="1 2" key="1">
    <citation type="submission" date="2021-04" db="EMBL/GenBank/DDBJ databases">
        <title>Draft genome sequence of Paenibacillus cisolokensis, LC2-13A.</title>
        <authorList>
            <person name="Uke A."/>
            <person name="Chhe C."/>
            <person name="Baramee S."/>
            <person name="Kosugi A."/>
        </authorList>
    </citation>
    <scope>NUCLEOTIDE SEQUENCE [LARGE SCALE GENOMIC DNA]</scope>
    <source>
        <strain evidence="1 2">LC2-13A</strain>
    </source>
</reference>
<gene>
    <name evidence="1" type="ORF">PACILC2_12360</name>
</gene>
<comment type="caution">
    <text evidence="1">The sequence shown here is derived from an EMBL/GenBank/DDBJ whole genome shotgun (WGS) entry which is preliminary data.</text>
</comment>
<evidence type="ECO:0000313" key="2">
    <source>
        <dbReference type="Proteomes" id="UP000680304"/>
    </source>
</evidence>
<evidence type="ECO:0000313" key="1">
    <source>
        <dbReference type="EMBL" id="GIQ62668.1"/>
    </source>
</evidence>